<organism evidence="12 13">
    <name type="scientific">Psychroflexus salinarum</name>
    <dbReference type="NCBI Taxonomy" id="546024"/>
    <lineage>
        <taxon>Bacteria</taxon>
        <taxon>Pseudomonadati</taxon>
        <taxon>Bacteroidota</taxon>
        <taxon>Flavobacteriia</taxon>
        <taxon>Flavobacteriales</taxon>
        <taxon>Flavobacteriaceae</taxon>
        <taxon>Psychroflexus</taxon>
    </lineage>
</organism>
<evidence type="ECO:0000256" key="8">
    <source>
        <dbReference type="ARBA" id="ARBA00033408"/>
    </source>
</evidence>
<comment type="caution">
    <text evidence="12">The sequence shown here is derived from an EMBL/GenBank/DDBJ whole genome shotgun (WGS) entry which is preliminary data.</text>
</comment>
<keyword evidence="7 9" id="KW-0234">DNA repair</keyword>
<dbReference type="PIRSF" id="PIRSF003128">
    <property type="entry name" value="RecN"/>
    <property type="match status" value="1"/>
</dbReference>
<dbReference type="Gene3D" id="3.40.50.300">
    <property type="entry name" value="P-loop containing nucleotide triphosphate hydrolases"/>
    <property type="match status" value="2"/>
</dbReference>
<reference evidence="13" key="1">
    <citation type="journal article" date="2019" name="Int. J. Syst. Evol. Microbiol.">
        <title>The Global Catalogue of Microorganisms (GCM) 10K type strain sequencing project: providing services to taxonomists for standard genome sequencing and annotation.</title>
        <authorList>
            <consortium name="The Broad Institute Genomics Platform"/>
            <consortium name="The Broad Institute Genome Sequencing Center for Infectious Disease"/>
            <person name="Wu L."/>
            <person name="Ma J."/>
        </authorList>
    </citation>
    <scope>NUCLEOTIDE SEQUENCE [LARGE SCALE GENOMIC DNA]</scope>
    <source>
        <strain evidence="13">CCUG 56752</strain>
    </source>
</reference>
<keyword evidence="10" id="KW-0175">Coiled coil</keyword>
<dbReference type="InterPro" id="IPR004604">
    <property type="entry name" value="DNA_recomb/repair_RecN"/>
</dbReference>
<feature type="domain" description="RecF/RecN/SMC N-terminal" evidence="11">
    <location>
        <begin position="3"/>
        <end position="510"/>
    </location>
</feature>
<evidence type="ECO:0000256" key="6">
    <source>
        <dbReference type="ARBA" id="ARBA00022840"/>
    </source>
</evidence>
<dbReference type="RefSeq" id="WP_379658140.1">
    <property type="nucleotide sequence ID" value="NZ_JBHTIV010000010.1"/>
</dbReference>
<evidence type="ECO:0000313" key="12">
    <source>
        <dbReference type="EMBL" id="MFD0932831.1"/>
    </source>
</evidence>
<evidence type="ECO:0000256" key="3">
    <source>
        <dbReference type="ARBA" id="ARBA00021315"/>
    </source>
</evidence>
<evidence type="ECO:0000256" key="7">
    <source>
        <dbReference type="ARBA" id="ARBA00023204"/>
    </source>
</evidence>
<dbReference type="PANTHER" id="PTHR11059">
    <property type="entry name" value="DNA REPAIR PROTEIN RECN"/>
    <property type="match status" value="1"/>
</dbReference>
<evidence type="ECO:0000259" key="11">
    <source>
        <dbReference type="Pfam" id="PF02463"/>
    </source>
</evidence>
<keyword evidence="6" id="KW-0067">ATP-binding</keyword>
<evidence type="ECO:0000313" key="13">
    <source>
        <dbReference type="Proteomes" id="UP001597049"/>
    </source>
</evidence>
<keyword evidence="4" id="KW-0547">Nucleotide-binding</keyword>
<keyword evidence="13" id="KW-1185">Reference proteome</keyword>
<dbReference type="Proteomes" id="UP001597049">
    <property type="component" value="Unassembled WGS sequence"/>
</dbReference>
<keyword evidence="5 9" id="KW-0227">DNA damage</keyword>
<dbReference type="InterPro" id="IPR027417">
    <property type="entry name" value="P-loop_NTPase"/>
</dbReference>
<protein>
    <recommendedName>
        <fullName evidence="3 9">DNA repair protein RecN</fullName>
    </recommendedName>
    <alternativeName>
        <fullName evidence="8 9">Recombination protein N</fullName>
    </alternativeName>
</protein>
<dbReference type="InterPro" id="IPR003395">
    <property type="entry name" value="RecF/RecN/SMC_N"/>
</dbReference>
<comment type="function">
    <text evidence="1 9">May be involved in recombinational repair of damaged DNA.</text>
</comment>
<comment type="similarity">
    <text evidence="2 9">Belongs to the RecN family.</text>
</comment>
<dbReference type="CDD" id="cd03241">
    <property type="entry name" value="ABC_RecN"/>
    <property type="match status" value="2"/>
</dbReference>
<evidence type="ECO:0000256" key="4">
    <source>
        <dbReference type="ARBA" id="ARBA00022741"/>
    </source>
</evidence>
<sequence>MLRVLGIKNFALIEDISLEFTDNFSIITGETGAGKSIILGALSLLLGKRADLNSIRNSDKKCVIEGHFSVGAFHLQSLFESLDLDYEEETIIRREILPSGKSRAFVNDTPVRLSNLSELGVHLIDIHSQHETLSIGNQDYQYDVLDTVAQNSELKVDYLKNYKLLNRFRKEFDELKSKQVKADEAYDYNVFLLSELAEAKLKPGLQEELESMQSKLSHVEELQEKLGQSYQQLDDESIGVVAQLREINLQLRKAFQLDSSLEELHQRVESMLIEAEDISSETQIQLESLDADPKALEEVNEKLQLIYTLQKKHHVSDVEGLLQVKEDLEIQVSVKENAEKELKEAELQISKQQEKLSKLAKELYESRLKTTSTISKVVEVMLSELGIPDAKLKIQGSLNSTFSSKGADDFEWLFSANKGSAPQDIKRVASGGELSRITLAIKSLLAQYENLPSIIFDEIDTGVSGDVATKMGVIMKKMSASLQVISITHLPQIAGLGQQHFKVFKTTQNEKTQSNIKVLKDQDRVVELAEMLGGDKTSESALAHAQSLLK</sequence>
<dbReference type="NCBIfam" id="TIGR00634">
    <property type="entry name" value="recN"/>
    <property type="match status" value="1"/>
</dbReference>
<name>A0ABW3GVJ3_9FLAO</name>
<evidence type="ECO:0000256" key="2">
    <source>
        <dbReference type="ARBA" id="ARBA00009441"/>
    </source>
</evidence>
<proteinExistence type="inferred from homology"/>
<accession>A0ABW3GVJ3</accession>
<evidence type="ECO:0000256" key="10">
    <source>
        <dbReference type="SAM" id="Coils"/>
    </source>
</evidence>
<gene>
    <name evidence="12" type="primary">recN</name>
    <name evidence="12" type="ORF">ACFQ0R_09520</name>
</gene>
<evidence type="ECO:0000256" key="5">
    <source>
        <dbReference type="ARBA" id="ARBA00022763"/>
    </source>
</evidence>
<dbReference type="PANTHER" id="PTHR11059:SF0">
    <property type="entry name" value="DNA REPAIR PROTEIN RECN"/>
    <property type="match status" value="1"/>
</dbReference>
<evidence type="ECO:0000256" key="9">
    <source>
        <dbReference type="PIRNR" id="PIRNR003128"/>
    </source>
</evidence>
<feature type="coiled-coil region" evidence="10">
    <location>
        <begin position="325"/>
        <end position="362"/>
    </location>
</feature>
<evidence type="ECO:0000256" key="1">
    <source>
        <dbReference type="ARBA" id="ARBA00003618"/>
    </source>
</evidence>
<dbReference type="Pfam" id="PF02463">
    <property type="entry name" value="SMC_N"/>
    <property type="match status" value="1"/>
</dbReference>
<dbReference type="SUPFAM" id="SSF52540">
    <property type="entry name" value="P-loop containing nucleoside triphosphate hydrolases"/>
    <property type="match status" value="1"/>
</dbReference>
<dbReference type="EMBL" id="JBHTIV010000010">
    <property type="protein sequence ID" value="MFD0932831.1"/>
    <property type="molecule type" value="Genomic_DNA"/>
</dbReference>